<dbReference type="PANTHER" id="PTHR33495">
    <property type="entry name" value="ANTI-SIGMA FACTOR ANTAGONIST TM_1081-RELATED-RELATED"/>
    <property type="match status" value="1"/>
</dbReference>
<dbReference type="Pfam" id="PF01740">
    <property type="entry name" value="STAS"/>
    <property type="match status" value="1"/>
</dbReference>
<dbReference type="NCBIfam" id="TIGR00377">
    <property type="entry name" value="ant_ant_sig"/>
    <property type="match status" value="1"/>
</dbReference>
<dbReference type="CDD" id="cd07043">
    <property type="entry name" value="STAS_anti-anti-sigma_factors"/>
    <property type="match status" value="1"/>
</dbReference>
<dbReference type="PROSITE" id="PS50801">
    <property type="entry name" value="STAS"/>
    <property type="match status" value="1"/>
</dbReference>
<reference evidence="4" key="2">
    <citation type="journal article" date="2021" name="Microbiome">
        <title>Successional dynamics and alternative stable states in a saline activated sludge microbial community over 9 years.</title>
        <authorList>
            <person name="Wang Y."/>
            <person name="Ye J."/>
            <person name="Ju F."/>
            <person name="Liu L."/>
            <person name="Boyd J.A."/>
            <person name="Deng Y."/>
            <person name="Parks D.H."/>
            <person name="Jiang X."/>
            <person name="Yin X."/>
            <person name="Woodcroft B.J."/>
            <person name="Tyson G.W."/>
            <person name="Hugenholtz P."/>
            <person name="Polz M.F."/>
            <person name="Zhang T."/>
        </authorList>
    </citation>
    <scope>NUCLEOTIDE SEQUENCE</scope>
    <source>
        <strain evidence="4">HKST-UBA02</strain>
    </source>
</reference>
<dbReference type="InterPro" id="IPR003658">
    <property type="entry name" value="Anti-sigma_ant"/>
</dbReference>
<dbReference type="EMBL" id="JAGQHS010000022">
    <property type="protein sequence ID" value="MCA9755417.1"/>
    <property type="molecule type" value="Genomic_DNA"/>
</dbReference>
<dbReference type="GO" id="GO:0043856">
    <property type="term" value="F:anti-sigma factor antagonist activity"/>
    <property type="evidence" value="ECO:0007669"/>
    <property type="project" value="InterPro"/>
</dbReference>
<dbReference type="SUPFAM" id="SSF52091">
    <property type="entry name" value="SpoIIaa-like"/>
    <property type="match status" value="1"/>
</dbReference>
<sequence length="117" mass="12823">MELQFEDRDGICIIRTSASELGADSSEELRKQLLGKLEECPWSALDLSKVGFMDSSALGTLVAGLKTVRGRGHFRLFGLQPSIANLFRLTGMSRVFPTDEEETASVNAIRNEMQSAA</sequence>
<dbReference type="InterPro" id="IPR036513">
    <property type="entry name" value="STAS_dom_sf"/>
</dbReference>
<accession>A0A956NA71</accession>
<evidence type="ECO:0000256" key="2">
    <source>
        <dbReference type="RuleBase" id="RU003749"/>
    </source>
</evidence>
<evidence type="ECO:0000313" key="5">
    <source>
        <dbReference type="Proteomes" id="UP000739538"/>
    </source>
</evidence>
<proteinExistence type="inferred from homology"/>
<evidence type="ECO:0000313" key="4">
    <source>
        <dbReference type="EMBL" id="MCA9755417.1"/>
    </source>
</evidence>
<comment type="similarity">
    <text evidence="1 2">Belongs to the anti-sigma-factor antagonist family.</text>
</comment>
<dbReference type="Gene3D" id="3.30.750.24">
    <property type="entry name" value="STAS domain"/>
    <property type="match status" value="1"/>
</dbReference>
<protein>
    <recommendedName>
        <fullName evidence="2">Anti-sigma factor antagonist</fullName>
    </recommendedName>
</protein>
<comment type="caution">
    <text evidence="4">The sequence shown here is derived from an EMBL/GenBank/DDBJ whole genome shotgun (WGS) entry which is preliminary data.</text>
</comment>
<dbReference type="AlphaFoldDB" id="A0A956NA71"/>
<name>A0A956NA71_UNCEI</name>
<reference evidence="4" key="1">
    <citation type="submission" date="2020-04" db="EMBL/GenBank/DDBJ databases">
        <authorList>
            <person name="Zhang T."/>
        </authorList>
    </citation>
    <scope>NUCLEOTIDE SEQUENCE</scope>
    <source>
        <strain evidence="4">HKST-UBA02</strain>
    </source>
</reference>
<organism evidence="4 5">
    <name type="scientific">Eiseniibacteriota bacterium</name>
    <dbReference type="NCBI Taxonomy" id="2212470"/>
    <lineage>
        <taxon>Bacteria</taxon>
        <taxon>Candidatus Eiseniibacteriota</taxon>
    </lineage>
</organism>
<evidence type="ECO:0000256" key="1">
    <source>
        <dbReference type="ARBA" id="ARBA00009013"/>
    </source>
</evidence>
<evidence type="ECO:0000259" key="3">
    <source>
        <dbReference type="PROSITE" id="PS50801"/>
    </source>
</evidence>
<dbReference type="PANTHER" id="PTHR33495:SF2">
    <property type="entry name" value="ANTI-SIGMA FACTOR ANTAGONIST TM_1081-RELATED"/>
    <property type="match status" value="1"/>
</dbReference>
<gene>
    <name evidence="4" type="ORF">KDA27_06425</name>
</gene>
<dbReference type="InterPro" id="IPR002645">
    <property type="entry name" value="STAS_dom"/>
</dbReference>
<feature type="domain" description="STAS" evidence="3">
    <location>
        <begin position="19"/>
        <end position="117"/>
    </location>
</feature>
<dbReference type="Proteomes" id="UP000739538">
    <property type="component" value="Unassembled WGS sequence"/>
</dbReference>